<dbReference type="AlphaFoldDB" id="A0A7C3MBY1"/>
<sequence length="199" mass="22904">MKHIFWRELMDEQRIDYLSKYSIVVVGSRMMLEILWRSGIGCIRYVSDFVSQFDSLTDPTIDPLETNQYDVVNPKSDESCIISYLYPEDRSELRKIMRGADMVIAHKHIDEIARVAEEIGIPFVPDIVTTFLPDGVKFWELEYPKVERDPISYTLTCGLQAMEVIKALAGYRPLLAPEAILVDLKEGIRRVCLRKNGTV</sequence>
<dbReference type="EMBL" id="DTLB01000054">
    <property type="protein sequence ID" value="HFW33277.1"/>
    <property type="molecule type" value="Genomic_DNA"/>
</dbReference>
<protein>
    <submittedName>
        <fullName evidence="1">Uncharacterized protein</fullName>
    </submittedName>
</protein>
<organism evidence="1">
    <name type="scientific">Archaeoglobus fulgidus</name>
    <dbReference type="NCBI Taxonomy" id="2234"/>
    <lineage>
        <taxon>Archaea</taxon>
        <taxon>Methanobacteriati</taxon>
        <taxon>Methanobacteriota</taxon>
        <taxon>Archaeoglobi</taxon>
        <taxon>Archaeoglobales</taxon>
        <taxon>Archaeoglobaceae</taxon>
        <taxon>Archaeoglobus</taxon>
    </lineage>
</organism>
<gene>
    <name evidence="1" type="ORF">ENW66_10090</name>
</gene>
<comment type="caution">
    <text evidence="1">The sequence shown here is derived from an EMBL/GenBank/DDBJ whole genome shotgun (WGS) entry which is preliminary data.</text>
</comment>
<accession>A0A7C3MBY1</accession>
<reference evidence="1" key="1">
    <citation type="journal article" date="2020" name="mSystems">
        <title>Genome- and Community-Level Interaction Insights into Carbon Utilization and Element Cycling Functions of Hydrothermarchaeota in Hydrothermal Sediment.</title>
        <authorList>
            <person name="Zhou Z."/>
            <person name="Liu Y."/>
            <person name="Xu W."/>
            <person name="Pan J."/>
            <person name="Luo Z.H."/>
            <person name="Li M."/>
        </authorList>
    </citation>
    <scope>NUCLEOTIDE SEQUENCE [LARGE SCALE GENOMIC DNA]</scope>
    <source>
        <strain evidence="1">SpSt-87</strain>
    </source>
</reference>
<name>A0A7C3MBY1_ARCFL</name>
<evidence type="ECO:0000313" key="1">
    <source>
        <dbReference type="EMBL" id="HFW33277.1"/>
    </source>
</evidence>
<proteinExistence type="predicted"/>